<feature type="domain" description="DUF4283" evidence="2">
    <location>
        <begin position="29"/>
        <end position="85"/>
    </location>
</feature>
<keyword evidence="4" id="KW-1185">Reference proteome</keyword>
<protein>
    <recommendedName>
        <fullName evidence="2">DUF4283 domain-containing protein</fullName>
    </recommendedName>
</protein>
<dbReference type="InterPro" id="IPR025558">
    <property type="entry name" value="DUF4283"/>
</dbReference>
<evidence type="ECO:0000256" key="1">
    <source>
        <dbReference type="SAM" id="MobiDB-lite"/>
    </source>
</evidence>
<evidence type="ECO:0000259" key="2">
    <source>
        <dbReference type="Pfam" id="PF14111"/>
    </source>
</evidence>
<dbReference type="PANTHER" id="PTHR33233">
    <property type="entry name" value="ENDONUCLEASE/EXONUCLEASE/PHOSPHATASE"/>
    <property type="match status" value="1"/>
</dbReference>
<dbReference type="EMBL" id="JAKOGI010000570">
    <property type="protein sequence ID" value="KAJ8432975.1"/>
    <property type="molecule type" value="Genomic_DNA"/>
</dbReference>
<dbReference type="Pfam" id="PF14111">
    <property type="entry name" value="DUF4283"/>
    <property type="match status" value="1"/>
</dbReference>
<dbReference type="PANTHER" id="PTHR33233:SF17">
    <property type="entry name" value="DUF4283 DOMAIN-CONTAINING PROTEIN"/>
    <property type="match status" value="1"/>
</dbReference>
<dbReference type="AlphaFoldDB" id="A0A9Q1Q9L5"/>
<sequence>MSNRRLHIGLLQCFAASWVPTPCLLYGYVHRIWQGLDIDKVLMVRKGVFLVRFNTMEDRTTVLKKGWYFFDRKPFIVKAWNEDLALDTSNLHSIPIWVRFPALDIKFWGINSLSKLGSMLGIPIKTDKATKDKSALAFARLLIEMPFEGPFPEHIDFVSDGDRVIRQAVQYEWKPTRCTFCKLLGHEAEHCRKKDQGRKEWRVKAKPATTQIHSSSSSSSAHPEQPIPEEQRSEGQGLEGFVSPYKFSPRATNPSRSPEPLTNNTTCPQCLQAMKTQQHLFFDYKQAEEVWAELSKWVRLQLNFTSQEDMDKLKNLKAPKTLKQVASALVAATVYHLWWVRNQFIFQKKEVRSNLIIRNIKQQIIL</sequence>
<evidence type="ECO:0000313" key="4">
    <source>
        <dbReference type="Proteomes" id="UP001153076"/>
    </source>
</evidence>
<organism evidence="3 4">
    <name type="scientific">Carnegiea gigantea</name>
    <dbReference type="NCBI Taxonomy" id="171969"/>
    <lineage>
        <taxon>Eukaryota</taxon>
        <taxon>Viridiplantae</taxon>
        <taxon>Streptophyta</taxon>
        <taxon>Embryophyta</taxon>
        <taxon>Tracheophyta</taxon>
        <taxon>Spermatophyta</taxon>
        <taxon>Magnoliopsida</taxon>
        <taxon>eudicotyledons</taxon>
        <taxon>Gunneridae</taxon>
        <taxon>Pentapetalae</taxon>
        <taxon>Caryophyllales</taxon>
        <taxon>Cactineae</taxon>
        <taxon>Cactaceae</taxon>
        <taxon>Cactoideae</taxon>
        <taxon>Echinocereeae</taxon>
        <taxon>Carnegiea</taxon>
    </lineage>
</organism>
<proteinExistence type="predicted"/>
<comment type="caution">
    <text evidence="3">The sequence shown here is derived from an EMBL/GenBank/DDBJ whole genome shotgun (WGS) entry which is preliminary data.</text>
</comment>
<feature type="region of interest" description="Disordered" evidence="1">
    <location>
        <begin position="195"/>
        <end position="236"/>
    </location>
</feature>
<evidence type="ECO:0000313" key="3">
    <source>
        <dbReference type="EMBL" id="KAJ8432975.1"/>
    </source>
</evidence>
<dbReference type="OrthoDB" id="425619at2759"/>
<dbReference type="Proteomes" id="UP001153076">
    <property type="component" value="Unassembled WGS sequence"/>
</dbReference>
<accession>A0A9Q1Q9L5</accession>
<reference evidence="3" key="1">
    <citation type="submission" date="2022-04" db="EMBL/GenBank/DDBJ databases">
        <title>Carnegiea gigantea Genome sequencing and assembly v2.</title>
        <authorList>
            <person name="Copetti D."/>
            <person name="Sanderson M.J."/>
            <person name="Burquez A."/>
            <person name="Wojciechowski M.F."/>
        </authorList>
    </citation>
    <scope>NUCLEOTIDE SEQUENCE</scope>
    <source>
        <strain evidence="3">SGP5-SGP5p</strain>
        <tissue evidence="3">Aerial part</tissue>
    </source>
</reference>
<gene>
    <name evidence="3" type="ORF">Cgig2_032807</name>
</gene>
<name>A0A9Q1Q9L5_9CARY</name>